<dbReference type="GO" id="GO:0004601">
    <property type="term" value="F:peroxidase activity"/>
    <property type="evidence" value="ECO:0007669"/>
    <property type="project" value="UniProtKB-KW"/>
</dbReference>
<evidence type="ECO:0000256" key="6">
    <source>
        <dbReference type="ARBA" id="ARBA00023002"/>
    </source>
</evidence>
<dbReference type="PANTHER" id="PTHR30521:SF4">
    <property type="entry name" value="DEFERROCHELATASE"/>
    <property type="match status" value="1"/>
</dbReference>
<evidence type="ECO:0000313" key="18">
    <source>
        <dbReference type="Proteomes" id="UP000256269"/>
    </source>
</evidence>
<organism evidence="17 18">
    <name type="scientific">Kutzneria buriramensis</name>
    <dbReference type="NCBI Taxonomy" id="1045776"/>
    <lineage>
        <taxon>Bacteria</taxon>
        <taxon>Bacillati</taxon>
        <taxon>Actinomycetota</taxon>
        <taxon>Actinomycetes</taxon>
        <taxon>Pseudonocardiales</taxon>
        <taxon>Pseudonocardiaceae</taxon>
        <taxon>Kutzneria</taxon>
    </lineage>
</organism>
<dbReference type="PROSITE" id="PS51318">
    <property type="entry name" value="TAT"/>
    <property type="match status" value="1"/>
</dbReference>
<dbReference type="SUPFAM" id="SSF54909">
    <property type="entry name" value="Dimeric alpha+beta barrel"/>
    <property type="match status" value="1"/>
</dbReference>
<reference evidence="17 18" key="1">
    <citation type="submission" date="2018-08" db="EMBL/GenBank/DDBJ databases">
        <title>Genomic Encyclopedia of Archaeal and Bacterial Type Strains, Phase II (KMG-II): from individual species to whole genera.</title>
        <authorList>
            <person name="Goeker M."/>
        </authorList>
    </citation>
    <scope>NUCLEOTIDE SEQUENCE [LARGE SCALE GENOMIC DNA]</scope>
    <source>
        <strain evidence="17 18">DSM 45791</strain>
    </source>
</reference>
<feature type="domain" description="Dyp-type peroxidase C-terminal" evidence="16">
    <location>
        <begin position="212"/>
        <end position="387"/>
    </location>
</feature>
<dbReference type="RefSeq" id="WP_116172574.1">
    <property type="nucleotide sequence ID" value="NZ_CP144375.1"/>
</dbReference>
<dbReference type="AlphaFoldDB" id="A0A3E0IAF5"/>
<dbReference type="SMR" id="A0A3E0IAF5"/>
<evidence type="ECO:0000256" key="7">
    <source>
        <dbReference type="ARBA" id="ARBA00023004"/>
    </source>
</evidence>
<dbReference type="Proteomes" id="UP000256269">
    <property type="component" value="Unassembled WGS sequence"/>
</dbReference>
<dbReference type="InterPro" id="IPR006313">
    <property type="entry name" value="EfeB/EfeN"/>
</dbReference>
<evidence type="ECO:0000256" key="4">
    <source>
        <dbReference type="ARBA" id="ARBA00022723"/>
    </source>
</evidence>
<dbReference type="NCBIfam" id="TIGR01412">
    <property type="entry name" value="tat_substr_1"/>
    <property type="match status" value="1"/>
</dbReference>
<dbReference type="EMBL" id="QUNO01000001">
    <property type="protein sequence ID" value="REH55708.1"/>
    <property type="molecule type" value="Genomic_DNA"/>
</dbReference>
<evidence type="ECO:0000256" key="2">
    <source>
        <dbReference type="ARBA" id="ARBA00022559"/>
    </source>
</evidence>
<dbReference type="Pfam" id="PF20628">
    <property type="entry name" value="Dyp_perox_C"/>
    <property type="match status" value="1"/>
</dbReference>
<evidence type="ECO:0000256" key="9">
    <source>
        <dbReference type="ARBA" id="ARBA00025737"/>
    </source>
</evidence>
<keyword evidence="3 13" id="KW-0349">Heme</keyword>
<evidence type="ECO:0000256" key="3">
    <source>
        <dbReference type="ARBA" id="ARBA00022617"/>
    </source>
</evidence>
<dbReference type="InterPro" id="IPR006311">
    <property type="entry name" value="TAT_signal"/>
</dbReference>
<dbReference type="GO" id="GO:0033212">
    <property type="term" value="P:iron import into cell"/>
    <property type="evidence" value="ECO:0007669"/>
    <property type="project" value="InterPro"/>
</dbReference>
<dbReference type="InterPro" id="IPR006314">
    <property type="entry name" value="Dyp_peroxidase"/>
</dbReference>
<dbReference type="GO" id="GO:0030313">
    <property type="term" value="C:cell envelope"/>
    <property type="evidence" value="ECO:0007669"/>
    <property type="project" value="UniProtKB-SubCell"/>
</dbReference>
<accession>A0A3E0IAF5</accession>
<comment type="similarity">
    <text evidence="9 13">Belongs to the DyP-type peroxidase family.</text>
</comment>
<keyword evidence="5" id="KW-0732">Signal</keyword>
<gene>
    <name evidence="17" type="ORF">BCF44_101734</name>
</gene>
<evidence type="ECO:0000256" key="11">
    <source>
        <dbReference type="ARBA" id="ARBA00033775"/>
    </source>
</evidence>
<sequence length="399" mass="42788">MTPALSRRRLFSGLGAVGIGGLVAADATAMSASAANDPQIVPFRAANQAGIVTPQQDRLTFAAFDVVTKDRAELVRLLKTWTTAAESMTKGQLVPGGETDLQAPPADTGEADGLKPGNLTVTIGFGPSLFDDRFGLASKKPAALKPLPKLAPENLDPAYTGGDLCIQACADDPQVTFHAVRNLARLGAGTVVLRWMQLGFGRTASTSSAQATPRNLMGFKDGTRNVRAEQTDVLDRCVWIGDETDQPWLRGGSYVVARRIRMYIETWDRDYLADQQNVFGRYKASGAPLGRTDEFDTPDLGSSDIPDNAHIRLASPEHNGGIHLLRRGYSFTDGIDATGNLLGGLFFIAYMKDPKQFVTVQTALAGDALNEYIQHIGSGVFVCPPGVTPGQYWGQGLFT</sequence>
<evidence type="ECO:0000256" key="1">
    <source>
        <dbReference type="ARBA" id="ARBA00004196"/>
    </source>
</evidence>
<dbReference type="GO" id="GO:0046872">
    <property type="term" value="F:metal ion binding"/>
    <property type="evidence" value="ECO:0007669"/>
    <property type="project" value="UniProtKB-KW"/>
</dbReference>
<name>A0A3E0IAF5_9PSEU</name>
<feature type="domain" description="Dyp-type peroxidase N-terminal" evidence="15">
    <location>
        <begin position="48"/>
        <end position="200"/>
    </location>
</feature>
<dbReference type="PANTHER" id="PTHR30521">
    <property type="entry name" value="DEFERROCHELATASE/PEROXIDASE"/>
    <property type="match status" value="1"/>
</dbReference>
<comment type="catalytic activity">
    <reaction evidence="12">
        <text>heme b + 2 H(+) = protoporphyrin IX + Fe(2+)</text>
        <dbReference type="Rhea" id="RHEA:22584"/>
        <dbReference type="ChEBI" id="CHEBI:15378"/>
        <dbReference type="ChEBI" id="CHEBI:29033"/>
        <dbReference type="ChEBI" id="CHEBI:57306"/>
        <dbReference type="ChEBI" id="CHEBI:60344"/>
        <dbReference type="EC" id="4.98.1.1"/>
    </reaction>
    <physiologicalReaction direction="left-to-right" evidence="12">
        <dbReference type="Rhea" id="RHEA:22585"/>
    </physiologicalReaction>
</comment>
<dbReference type="EC" id="1.11.1.-" evidence="13"/>
<evidence type="ECO:0000259" key="15">
    <source>
        <dbReference type="Pfam" id="PF04261"/>
    </source>
</evidence>
<evidence type="ECO:0000256" key="8">
    <source>
        <dbReference type="ARBA" id="ARBA00023239"/>
    </source>
</evidence>
<evidence type="ECO:0000256" key="14">
    <source>
        <dbReference type="SAM" id="MobiDB-lite"/>
    </source>
</evidence>
<protein>
    <recommendedName>
        <fullName evidence="10 13">Deferrochelatase</fullName>
        <ecNumber evidence="13">1.11.1.-</ecNumber>
    </recommendedName>
    <alternativeName>
        <fullName evidence="11 13">Peroxidase EfeB</fullName>
    </alternativeName>
</protein>
<evidence type="ECO:0000256" key="10">
    <source>
        <dbReference type="ARBA" id="ARBA00033771"/>
    </source>
</evidence>
<dbReference type="InterPro" id="IPR048327">
    <property type="entry name" value="Dyp_perox_N"/>
</dbReference>
<keyword evidence="6 13" id="KW-0560">Oxidoreductase</keyword>
<evidence type="ECO:0000259" key="16">
    <source>
        <dbReference type="Pfam" id="PF20628"/>
    </source>
</evidence>
<dbReference type="Pfam" id="PF04261">
    <property type="entry name" value="Dyp_perox_N"/>
    <property type="match status" value="1"/>
</dbReference>
<keyword evidence="7 13" id="KW-0408">Iron</keyword>
<dbReference type="NCBIfam" id="TIGR01413">
    <property type="entry name" value="Dyp_perox_fam"/>
    <property type="match status" value="1"/>
</dbReference>
<keyword evidence="4 13" id="KW-0479">Metal-binding</keyword>
<comment type="function">
    <text evidence="13">Involved in the recovery of exogenous heme iron. Extracts iron from heme while preserving the protoporphyrin ring intact.</text>
</comment>
<feature type="region of interest" description="Disordered" evidence="14">
    <location>
        <begin position="89"/>
        <end position="114"/>
    </location>
</feature>
<evidence type="ECO:0000256" key="5">
    <source>
        <dbReference type="ARBA" id="ARBA00022729"/>
    </source>
</evidence>
<keyword evidence="18" id="KW-1185">Reference proteome</keyword>
<dbReference type="GO" id="GO:0020037">
    <property type="term" value="F:heme binding"/>
    <property type="evidence" value="ECO:0007669"/>
    <property type="project" value="InterPro"/>
</dbReference>
<evidence type="ECO:0000256" key="13">
    <source>
        <dbReference type="RuleBase" id="RU365017"/>
    </source>
</evidence>
<dbReference type="PROSITE" id="PS51404">
    <property type="entry name" value="DYP_PEROXIDASE"/>
    <property type="match status" value="1"/>
</dbReference>
<evidence type="ECO:0000256" key="12">
    <source>
        <dbReference type="ARBA" id="ARBA00048856"/>
    </source>
</evidence>
<dbReference type="GO" id="GO:0005829">
    <property type="term" value="C:cytosol"/>
    <property type="evidence" value="ECO:0007669"/>
    <property type="project" value="TreeGrafter"/>
</dbReference>
<keyword evidence="8" id="KW-0456">Lyase</keyword>
<keyword evidence="2 13" id="KW-0575">Peroxidase</keyword>
<dbReference type="InterPro" id="IPR048328">
    <property type="entry name" value="Dyp_perox_C"/>
</dbReference>
<evidence type="ECO:0000313" key="17">
    <source>
        <dbReference type="EMBL" id="REH55708.1"/>
    </source>
</evidence>
<dbReference type="OrthoDB" id="9781066at2"/>
<proteinExistence type="inferred from homology"/>
<dbReference type="InterPro" id="IPR011008">
    <property type="entry name" value="Dimeric_a/b-barrel"/>
</dbReference>
<comment type="cofactor">
    <cofactor evidence="13">
        <name>heme b</name>
        <dbReference type="ChEBI" id="CHEBI:60344"/>
    </cofactor>
    <text evidence="13">Binds 1 heme b (iron(II)-protoporphyrin IX) group non-covalently per subunit.</text>
</comment>
<comment type="caution">
    <text evidence="17">The sequence shown here is derived from an EMBL/GenBank/DDBJ whole genome shotgun (WGS) entry which is preliminary data.</text>
</comment>
<dbReference type="GO" id="GO:0004325">
    <property type="term" value="F:ferrochelatase activity"/>
    <property type="evidence" value="ECO:0007669"/>
    <property type="project" value="UniProtKB-EC"/>
</dbReference>
<comment type="subcellular location">
    <subcellularLocation>
        <location evidence="1">Cell envelope</location>
    </subcellularLocation>
</comment>